<dbReference type="GO" id="GO:0016874">
    <property type="term" value="F:ligase activity"/>
    <property type="evidence" value="ECO:0007669"/>
    <property type="project" value="UniProtKB-KW"/>
</dbReference>
<dbReference type="GO" id="GO:0004113">
    <property type="term" value="F:2',3'-cyclic-nucleotide 3'-phosphodiesterase activity"/>
    <property type="evidence" value="ECO:0007669"/>
    <property type="project" value="InterPro"/>
</dbReference>
<dbReference type="PANTHER" id="PTHR35561">
    <property type="entry name" value="RNA 2',3'-CYCLIC PHOSPHODIESTERASE"/>
    <property type="match status" value="1"/>
</dbReference>
<reference evidence="4 5" key="1">
    <citation type="submission" date="2017-02" db="EMBL/GenBank/DDBJ databases">
        <title>Complete genome sequence of Brachyspira hampsonii genomovar I strain NSH-16 (ATCC BAA-2463).</title>
        <authorList>
            <person name="Mirajkar N.S."/>
            <person name="Gebhart C.J."/>
        </authorList>
    </citation>
    <scope>NUCLEOTIDE SEQUENCE [LARGE SCALE GENOMIC DNA]</scope>
    <source>
        <strain evidence="4 5">NSH-16</strain>
    </source>
</reference>
<evidence type="ECO:0000256" key="2">
    <source>
        <dbReference type="HAMAP-Rule" id="MF_01940"/>
    </source>
</evidence>
<keyword evidence="4" id="KW-0436">Ligase</keyword>
<feature type="short sequence motif" description="HXTX 2" evidence="2">
    <location>
        <begin position="124"/>
        <end position="127"/>
    </location>
</feature>
<dbReference type="HAMAP" id="MF_01940">
    <property type="entry name" value="RNA_CPDase"/>
    <property type="match status" value="1"/>
</dbReference>
<evidence type="ECO:0000313" key="4">
    <source>
        <dbReference type="EMBL" id="ASJ20392.1"/>
    </source>
</evidence>
<dbReference type="EC" id="3.1.4.58" evidence="2"/>
<comment type="similarity">
    <text evidence="2">Belongs to the 2H phosphoesterase superfamily. ThpR family.</text>
</comment>
<feature type="short sequence motif" description="HXTX 1" evidence="2">
    <location>
        <begin position="39"/>
        <end position="42"/>
    </location>
</feature>
<dbReference type="SUPFAM" id="SSF55144">
    <property type="entry name" value="LigT-like"/>
    <property type="match status" value="1"/>
</dbReference>
<dbReference type="AlphaFoldDB" id="A0AAC9TSL9"/>
<dbReference type="Pfam" id="PF02834">
    <property type="entry name" value="LigT_PEase"/>
    <property type="match status" value="1"/>
</dbReference>
<sequence length="176" mass="20949">MRAFLALNLNEEIKNQYYSILKIDEKIAELKKVSKDKMHITLAFFDNIKEEQIELIKKEVINSSPEPFNINFENISYFTNKFKDINVIFVKAVSKELENYVKTLRGNLDNIKNLKYDKKDFKSHLTLARVKRIYDNKKLKENIEEIEFTPLSFLSNSITLYSSDFYNYTEIFTINF</sequence>
<feature type="domain" description="Phosphoesterase HXTX" evidence="3">
    <location>
        <begin position="15"/>
        <end position="88"/>
    </location>
</feature>
<keyword evidence="1 2" id="KW-0378">Hydrolase</keyword>
<proteinExistence type="inferred from homology"/>
<dbReference type="PANTHER" id="PTHR35561:SF1">
    <property type="entry name" value="RNA 2',3'-CYCLIC PHOSPHODIESTERASE"/>
    <property type="match status" value="1"/>
</dbReference>
<dbReference type="Proteomes" id="UP000264880">
    <property type="component" value="Chromosome"/>
</dbReference>
<comment type="function">
    <text evidence="2">Hydrolyzes RNA 2',3'-cyclic phosphodiester to an RNA 2'-phosphomonoester.</text>
</comment>
<feature type="active site" description="Proton acceptor" evidence="2">
    <location>
        <position position="124"/>
    </location>
</feature>
<dbReference type="InterPro" id="IPR009097">
    <property type="entry name" value="Cyclic_Pdiesterase"/>
</dbReference>
<dbReference type="GO" id="GO:0008664">
    <property type="term" value="F:RNA 2',3'-cyclic 3'-phosphodiesterase activity"/>
    <property type="evidence" value="ECO:0007669"/>
    <property type="project" value="UniProtKB-EC"/>
</dbReference>
<evidence type="ECO:0000259" key="3">
    <source>
        <dbReference type="Pfam" id="PF02834"/>
    </source>
</evidence>
<comment type="catalytic activity">
    <reaction evidence="2">
        <text>a 3'-end 2',3'-cyclophospho-ribonucleotide-RNA + H2O = a 3'-end 2'-phospho-ribonucleotide-RNA + H(+)</text>
        <dbReference type="Rhea" id="RHEA:11828"/>
        <dbReference type="Rhea" id="RHEA-COMP:10464"/>
        <dbReference type="Rhea" id="RHEA-COMP:17353"/>
        <dbReference type="ChEBI" id="CHEBI:15377"/>
        <dbReference type="ChEBI" id="CHEBI:15378"/>
        <dbReference type="ChEBI" id="CHEBI:83064"/>
        <dbReference type="ChEBI" id="CHEBI:173113"/>
        <dbReference type="EC" id="3.1.4.58"/>
    </reaction>
</comment>
<dbReference type="KEGG" id="bhp:BHAMNSH16_01425"/>
<dbReference type="NCBIfam" id="TIGR02258">
    <property type="entry name" value="2_5_ligase"/>
    <property type="match status" value="1"/>
</dbReference>
<dbReference type="Gene3D" id="3.90.1140.10">
    <property type="entry name" value="Cyclic phosphodiesterase"/>
    <property type="match status" value="1"/>
</dbReference>
<name>A0AAC9TSL9_9SPIR</name>
<gene>
    <name evidence="4" type="ORF">BHAMNSH16_01425</name>
</gene>
<dbReference type="InterPro" id="IPR014051">
    <property type="entry name" value="Phosphoesterase_HXTX"/>
</dbReference>
<protein>
    <recommendedName>
        <fullName evidence="2">RNA 2',3'-cyclic phosphodiesterase</fullName>
        <shortName evidence="2">RNA 2',3'-CPDase</shortName>
        <ecNumber evidence="2">3.1.4.58</ecNumber>
    </recommendedName>
</protein>
<evidence type="ECO:0000256" key="1">
    <source>
        <dbReference type="ARBA" id="ARBA00022801"/>
    </source>
</evidence>
<evidence type="ECO:0000313" key="5">
    <source>
        <dbReference type="Proteomes" id="UP000264880"/>
    </source>
</evidence>
<accession>A0AAC9TSL9</accession>
<keyword evidence="5" id="KW-1185">Reference proteome</keyword>
<feature type="active site" description="Proton donor" evidence="2">
    <location>
        <position position="39"/>
    </location>
</feature>
<dbReference type="RefSeq" id="WP_069732145.1">
    <property type="nucleotide sequence ID" value="NZ_CP019914.1"/>
</dbReference>
<dbReference type="InterPro" id="IPR004175">
    <property type="entry name" value="RNA_CPDase"/>
</dbReference>
<organism evidence="4 5">
    <name type="scientific">Brachyspira hampsonii</name>
    <dbReference type="NCBI Taxonomy" id="1287055"/>
    <lineage>
        <taxon>Bacteria</taxon>
        <taxon>Pseudomonadati</taxon>
        <taxon>Spirochaetota</taxon>
        <taxon>Spirochaetia</taxon>
        <taxon>Brachyspirales</taxon>
        <taxon>Brachyspiraceae</taxon>
        <taxon>Brachyspira</taxon>
    </lineage>
</organism>
<dbReference type="EMBL" id="CP019914">
    <property type="protein sequence ID" value="ASJ20392.1"/>
    <property type="molecule type" value="Genomic_DNA"/>
</dbReference>